<keyword evidence="1" id="KW-0418">Kinase</keyword>
<reference evidence="1" key="1">
    <citation type="submission" date="2022-10" db="EMBL/GenBank/DDBJ databases">
        <title>Culturing micro-colonial fungi from biological soil crusts in the Mojave desert and describing Neophaeococcomyces mojavensis, and introducing the new genera and species Taxawa tesnikishii.</title>
        <authorList>
            <person name="Kurbessoian T."/>
            <person name="Stajich J.E."/>
        </authorList>
    </citation>
    <scope>NUCLEOTIDE SEQUENCE</scope>
    <source>
        <strain evidence="1">JES_112</strain>
    </source>
</reference>
<protein>
    <submittedName>
        <fullName evidence="1">Serine/threonine-protein kinase</fullName>
    </submittedName>
</protein>
<accession>A0ACC2ZSX9</accession>
<evidence type="ECO:0000313" key="1">
    <source>
        <dbReference type="EMBL" id="KAJ9650723.1"/>
    </source>
</evidence>
<proteinExistence type="predicted"/>
<comment type="caution">
    <text evidence="1">The sequence shown here is derived from an EMBL/GenBank/DDBJ whole genome shotgun (WGS) entry which is preliminary data.</text>
</comment>
<name>A0ACC2ZSX9_9EURO</name>
<sequence length="637" mass="72786">MDENNRLRLNFQFDNQHQADAANARFYPTTPSTFPQPIYGQQTDQFGNLMSPNPTQQQGYFLNHPYTQQAQQYNQQYGYQQNLQSPQAAYQMNARPYMQSPNDATGGLVQQFQNQDLSAAPRGGQSNRTPSPATSSRPRPAGDPRQPYQSHLAPPMPKQVQKPEEEEQPNPHKYSDNVVKRGTAAKQLVNAFFQENIERARDRNARAKELDAIVKDPAVSDLQKQNAINTLAQKEATFLRFIRTRESPQNFQTIKIIGKGAFGEVKLVQRKSDGKIYALKSLIKSEMFKKDQLAHVRAERDILADSKDNPWLVKLHASFQDNAYLYMLMEFLPGGDLMTMLIKYEIFSEDITRFYMAEIVMAIEAVHKLGFLHRDIKPDNILLDRGGHIKLTDFGLSTGGRKQHENSYYQALLKSSTNDKAGNRHSMAFNETINLTVSNRSQVNTWRKSRRHMAYSTVGTPDYIAPEIFLGQGYTYLCDWWSVGAIMFECLVGWPPFCAEDTHDTYRKIVNWRESLYFPDELVLGRDAEEMIRGFLCDANDRLGKEGGAHDGASQIKRHPFFRGVVWDQLRKIRAPFEPKLSSNIDVSYFPIDEIPQEDTSAIHRAQAKQTAPEQDAEMSLPFIGYTYKAFNAFQNS</sequence>
<dbReference type="Proteomes" id="UP001172386">
    <property type="component" value="Unassembled WGS sequence"/>
</dbReference>
<keyword evidence="1" id="KW-0808">Transferase</keyword>
<evidence type="ECO:0000313" key="2">
    <source>
        <dbReference type="Proteomes" id="UP001172386"/>
    </source>
</evidence>
<dbReference type="EMBL" id="JAPDRQ010000315">
    <property type="protein sequence ID" value="KAJ9650723.1"/>
    <property type="molecule type" value="Genomic_DNA"/>
</dbReference>
<keyword evidence="2" id="KW-1185">Reference proteome</keyword>
<gene>
    <name evidence="1" type="primary">CBK1</name>
    <name evidence="1" type="ORF">H2198_009972</name>
</gene>
<organism evidence="1 2">
    <name type="scientific">Neophaeococcomyces mojaviensis</name>
    <dbReference type="NCBI Taxonomy" id="3383035"/>
    <lineage>
        <taxon>Eukaryota</taxon>
        <taxon>Fungi</taxon>
        <taxon>Dikarya</taxon>
        <taxon>Ascomycota</taxon>
        <taxon>Pezizomycotina</taxon>
        <taxon>Eurotiomycetes</taxon>
        <taxon>Chaetothyriomycetidae</taxon>
        <taxon>Chaetothyriales</taxon>
        <taxon>Chaetothyriales incertae sedis</taxon>
        <taxon>Neophaeococcomyces</taxon>
    </lineage>
</organism>